<dbReference type="RefSeq" id="WP_091112619.1">
    <property type="nucleotide sequence ID" value="NZ_BKAF01000044.1"/>
</dbReference>
<dbReference type="PANTHER" id="PTHR34293:SF1">
    <property type="entry name" value="HTH-TYPE TRANSCRIPTIONAL REGULATOR TRMBL2"/>
    <property type="match status" value="1"/>
</dbReference>
<evidence type="ECO:0000313" key="2">
    <source>
        <dbReference type="Proteomes" id="UP000198649"/>
    </source>
</evidence>
<evidence type="ECO:0008006" key="3">
    <source>
        <dbReference type="Google" id="ProtNLM"/>
    </source>
</evidence>
<organism evidence="1 2">
    <name type="scientific">Nocardioides psychrotolerans</name>
    <dbReference type="NCBI Taxonomy" id="1005945"/>
    <lineage>
        <taxon>Bacteria</taxon>
        <taxon>Bacillati</taxon>
        <taxon>Actinomycetota</taxon>
        <taxon>Actinomycetes</taxon>
        <taxon>Propionibacteriales</taxon>
        <taxon>Nocardioidaceae</taxon>
        <taxon>Nocardioides</taxon>
    </lineage>
</organism>
<evidence type="ECO:0000313" key="1">
    <source>
        <dbReference type="EMBL" id="SFI26330.1"/>
    </source>
</evidence>
<reference evidence="1 2" key="1">
    <citation type="submission" date="2016-10" db="EMBL/GenBank/DDBJ databases">
        <authorList>
            <person name="de Groot N.N."/>
        </authorList>
    </citation>
    <scope>NUCLEOTIDE SEQUENCE [LARGE SCALE GENOMIC DNA]</scope>
    <source>
        <strain evidence="1 2">CGMCC 1.11156</strain>
    </source>
</reference>
<dbReference type="PANTHER" id="PTHR34293">
    <property type="entry name" value="HTH-TYPE TRANSCRIPTIONAL REGULATOR TRMBL2"/>
    <property type="match status" value="1"/>
</dbReference>
<keyword evidence="2" id="KW-1185">Reference proteome</keyword>
<proteinExistence type="predicted"/>
<name>A0A1I3GSF7_9ACTN</name>
<gene>
    <name evidence="1" type="ORF">SAMN05216561_106247</name>
</gene>
<dbReference type="OrthoDB" id="4266042at2"/>
<dbReference type="EMBL" id="FOQG01000006">
    <property type="protein sequence ID" value="SFI26330.1"/>
    <property type="molecule type" value="Genomic_DNA"/>
</dbReference>
<dbReference type="Proteomes" id="UP000198649">
    <property type="component" value="Unassembled WGS sequence"/>
</dbReference>
<protein>
    <recommendedName>
        <fullName evidence="3">LuxR family transcriptional regulator</fullName>
    </recommendedName>
</protein>
<dbReference type="InterPro" id="IPR051797">
    <property type="entry name" value="TrmB-like"/>
</dbReference>
<accession>A0A1I3GSF7</accession>
<dbReference type="AlphaFoldDB" id="A0A1I3GSF7"/>
<dbReference type="STRING" id="1005945.SAMN05216561_106247"/>
<sequence>MASYGPDERALFESASARLFETIVDLGGIPTADPRIAPGSEQRPAFDLLVGLGLVLLDKETDTWVPEDPSSIQSRVVSPLSQEGARLLDESSHWARVFGGLTQTWRRSPMSAVRGPFTHIHDEAIGPFITGLVSECEEELLTAQPQTGRDAQSLAAAALRDTQMLERGTKMRTLYQHSARRSSVTHKYVAAVTARGAEVRTLDEFFNRMLVFDRRIAVIPGGDDLRVAIAIREPSVVAYLVDIFERTWERARPFTDRETSMMKGIAAEQRAMTIRMLIEGHSDQVSAKRLGVSPRTYAGYVAELKTEYEADTRFQIGYTMGQQGVSGTEETD</sequence>